<dbReference type="PANTHER" id="PTHR43977">
    <property type="entry name" value="STRUCTURAL MAINTENANCE OF CHROMOSOMES PROTEIN 3"/>
    <property type="match status" value="1"/>
</dbReference>
<dbReference type="Proteomes" id="UP000324800">
    <property type="component" value="Unassembled WGS sequence"/>
</dbReference>
<name>A0A5J4TKT4_9EUKA</name>
<feature type="compositionally biased region" description="Acidic residues" evidence="1">
    <location>
        <begin position="95"/>
        <end position="116"/>
    </location>
</feature>
<protein>
    <submittedName>
        <fullName evidence="3">Putative structural maintenance of chromosomes protein 3</fullName>
    </submittedName>
</protein>
<dbReference type="SUPFAM" id="SSF52540">
    <property type="entry name" value="P-loop containing nucleoside triphosphate hydrolases"/>
    <property type="match status" value="1"/>
</dbReference>
<dbReference type="InterPro" id="IPR003395">
    <property type="entry name" value="RecF/RecN/SMC_N"/>
</dbReference>
<dbReference type="InterPro" id="IPR027417">
    <property type="entry name" value="P-loop_NTPase"/>
</dbReference>
<feature type="compositionally biased region" description="Basic residues" evidence="1">
    <location>
        <begin position="81"/>
        <end position="91"/>
    </location>
</feature>
<feature type="compositionally biased region" description="Acidic residues" evidence="1">
    <location>
        <begin position="162"/>
        <end position="171"/>
    </location>
</feature>
<dbReference type="Pfam" id="PF02463">
    <property type="entry name" value="SMC_N"/>
    <property type="match status" value="1"/>
</dbReference>
<gene>
    <name evidence="3" type="ORF">EZS28_046023</name>
</gene>
<dbReference type="OrthoDB" id="5575062at2759"/>
<feature type="compositionally biased region" description="Basic residues" evidence="1">
    <location>
        <begin position="142"/>
        <end position="158"/>
    </location>
</feature>
<dbReference type="Gene3D" id="3.40.50.300">
    <property type="entry name" value="P-loop containing nucleotide triphosphate hydrolases"/>
    <property type="match status" value="2"/>
</dbReference>
<feature type="domain" description="RecF/RecN/SMC N-terminal" evidence="2">
    <location>
        <begin position="122"/>
        <end position="296"/>
    </location>
</feature>
<organism evidence="3 4">
    <name type="scientific">Streblomastix strix</name>
    <dbReference type="NCBI Taxonomy" id="222440"/>
    <lineage>
        <taxon>Eukaryota</taxon>
        <taxon>Metamonada</taxon>
        <taxon>Preaxostyla</taxon>
        <taxon>Oxymonadida</taxon>
        <taxon>Streblomastigidae</taxon>
        <taxon>Streblomastix</taxon>
    </lineage>
</organism>
<feature type="compositionally biased region" description="Basic and acidic residues" evidence="1">
    <location>
        <begin position="66"/>
        <end position="77"/>
    </location>
</feature>
<evidence type="ECO:0000256" key="1">
    <source>
        <dbReference type="SAM" id="MobiDB-lite"/>
    </source>
</evidence>
<dbReference type="AlphaFoldDB" id="A0A5J4TKT4"/>
<evidence type="ECO:0000313" key="3">
    <source>
        <dbReference type="EMBL" id="KAA6358450.1"/>
    </source>
</evidence>
<evidence type="ECO:0000259" key="2">
    <source>
        <dbReference type="Pfam" id="PF02463"/>
    </source>
</evidence>
<proteinExistence type="predicted"/>
<dbReference type="EMBL" id="SNRW01029841">
    <property type="protein sequence ID" value="KAA6358450.1"/>
    <property type="molecule type" value="Genomic_DNA"/>
</dbReference>
<feature type="compositionally biased region" description="Acidic residues" evidence="1">
    <location>
        <begin position="179"/>
        <end position="194"/>
    </location>
</feature>
<comment type="caution">
    <text evidence="3">The sequence shown here is derived from an EMBL/GenBank/DDBJ whole genome shotgun (WGS) entry which is preliminary data.</text>
</comment>
<evidence type="ECO:0000313" key="4">
    <source>
        <dbReference type="Proteomes" id="UP000324800"/>
    </source>
</evidence>
<reference evidence="3 4" key="1">
    <citation type="submission" date="2019-03" db="EMBL/GenBank/DDBJ databases">
        <title>Single cell metagenomics reveals metabolic interactions within the superorganism composed of flagellate Streblomastix strix and complex community of Bacteroidetes bacteria on its surface.</title>
        <authorList>
            <person name="Treitli S.C."/>
            <person name="Kolisko M."/>
            <person name="Husnik F."/>
            <person name="Keeling P."/>
            <person name="Hampl V."/>
        </authorList>
    </citation>
    <scope>NUCLEOTIDE SEQUENCE [LARGE SCALE GENOMIC DNA]</scope>
    <source>
        <strain evidence="3">ST1C</strain>
    </source>
</reference>
<feature type="region of interest" description="Disordered" evidence="1">
    <location>
        <begin position="52"/>
        <end position="194"/>
    </location>
</feature>
<accession>A0A5J4TKT4</accession>
<sequence length="322" mass="36637">MDRRRVELERGLEAVSNLIVKLDKKKEKAVKITLLTVAHHFSKIFAELVGTGGEGQLTMEKRKKNEKVNEKDKEKVNQKQGKGRSKGRRKKVMNDDEDDDEQEQDEQDDEVEEVDEIGNSVMEVEIQDKKKNKNQKIDKQKKVIKKKKKKETKGRRKNNQMDQDEEDEDDSSQEKGKEEESEDSSEEDDDEDDEYETIGVSFRVNFGQGQSLLSIGQLSGGQKTFAALALIFAIQRTDPAPFYLMDEVDAALDPAARQRLAALLKRISREEEAQFVVSTFRPQLTAEGDAFFLVNFLSKQSIVRSISADEALDFVNAEASNK</sequence>